<dbReference type="AlphaFoldDB" id="A0A6P6V1N1"/>
<dbReference type="Gene3D" id="2.40.50.140">
    <property type="entry name" value="Nucleic acid-binding proteins"/>
    <property type="match status" value="3"/>
</dbReference>
<protein>
    <submittedName>
        <fullName evidence="3">Uncharacterized protein isoform X1</fullName>
    </submittedName>
</protein>
<dbReference type="RefSeq" id="XP_027096979.1">
    <property type="nucleotide sequence ID" value="XM_027241178.2"/>
</dbReference>
<sequence>MLSWVLVHAREASVPAIFLLLAVTSAILPAATCYCFPLFQRIRMCTILSINDVEVGMEKWTAKVTVQEKQQVTSSISTPTRKQKFIFIDSEGSKVEGIIFNADIAIMSPRIEVYKKYLISNVQVKKIPENFRTTELAIQWIITSRTIIEEIVDDEDVIAAKFTYTNFTDLAQYMDRKDISVDIMGIVIATLDEKTVIVNSKEARVQKLVLVNEELQTLMLSMWNAFIDNEGSKIISEIQNYPVLIGRRLKVQNYNGQVEMPNALQTLLQREHTLDTILISLSKQIKKLLIYQISAQNTRCKFDVDLSDDTGTVTATMFGDLAEKLLTFTTKEAMEHYFQNMVLPLEVLHEDLKSKKFLAYIRPVQVPLANAKQRFTMVYYKEASDEQVSVASSSEQAFTCPSSAGGTSSSKAKVCLLQKFDESDEQRQLSSEALQTSPKKKARQA</sequence>
<organism evidence="2 3">
    <name type="scientific">Coffea arabica</name>
    <name type="common">Arabian coffee</name>
    <dbReference type="NCBI Taxonomy" id="13443"/>
    <lineage>
        <taxon>Eukaryota</taxon>
        <taxon>Viridiplantae</taxon>
        <taxon>Streptophyta</taxon>
        <taxon>Embryophyta</taxon>
        <taxon>Tracheophyta</taxon>
        <taxon>Spermatophyta</taxon>
        <taxon>Magnoliopsida</taxon>
        <taxon>eudicotyledons</taxon>
        <taxon>Gunneridae</taxon>
        <taxon>Pentapetalae</taxon>
        <taxon>asterids</taxon>
        <taxon>lamiids</taxon>
        <taxon>Gentianales</taxon>
        <taxon>Rubiaceae</taxon>
        <taxon>Ixoroideae</taxon>
        <taxon>Gardenieae complex</taxon>
        <taxon>Bertiereae - Coffeeae clade</taxon>
        <taxon>Coffeeae</taxon>
        <taxon>Coffea</taxon>
    </lineage>
</organism>
<gene>
    <name evidence="3" type="primary">LOC113716755</name>
</gene>
<proteinExistence type="predicted"/>
<dbReference type="GeneID" id="113716755"/>
<feature type="region of interest" description="Disordered" evidence="1">
    <location>
        <begin position="422"/>
        <end position="445"/>
    </location>
</feature>
<evidence type="ECO:0000256" key="1">
    <source>
        <dbReference type="SAM" id="MobiDB-lite"/>
    </source>
</evidence>
<accession>A0A6P6V1N1</accession>
<feature type="compositionally biased region" description="Polar residues" evidence="1">
    <location>
        <begin position="428"/>
        <end position="437"/>
    </location>
</feature>
<evidence type="ECO:0000313" key="3">
    <source>
        <dbReference type="RefSeq" id="XP_027096979.1"/>
    </source>
</evidence>
<name>A0A6P6V1N1_COFAR</name>
<dbReference type="SUPFAM" id="SSF50249">
    <property type="entry name" value="Nucleic acid-binding proteins"/>
    <property type="match status" value="2"/>
</dbReference>
<dbReference type="InterPro" id="IPR012340">
    <property type="entry name" value="NA-bd_OB-fold"/>
</dbReference>
<keyword evidence="2" id="KW-1185">Reference proteome</keyword>
<reference evidence="2" key="1">
    <citation type="journal article" date="2025" name="Foods">
        <title>Unveiling the Microbial Signatures of Arabica Coffee Cherries: Insights into Ripeness Specific Diversity, Functional Traits, and Implications for Quality and Safety.</title>
        <authorList>
            <consortium name="RefSeq"/>
            <person name="Tenea G.N."/>
            <person name="Cifuentes V."/>
            <person name="Reyes P."/>
            <person name="Cevallos-Vallejos M."/>
        </authorList>
    </citation>
    <scope>NUCLEOTIDE SEQUENCE [LARGE SCALE GENOMIC DNA]</scope>
</reference>
<evidence type="ECO:0000313" key="2">
    <source>
        <dbReference type="Proteomes" id="UP001652660"/>
    </source>
</evidence>
<dbReference type="Proteomes" id="UP001652660">
    <property type="component" value="Chromosome 11c"/>
</dbReference>
<reference evidence="3" key="2">
    <citation type="submission" date="2025-08" db="UniProtKB">
        <authorList>
            <consortium name="RefSeq"/>
        </authorList>
    </citation>
    <scope>IDENTIFICATION</scope>
    <source>
        <tissue evidence="3">Leaves</tissue>
    </source>
</reference>